<dbReference type="PANTHER" id="PTHR24201:SF15">
    <property type="entry name" value="ANKYRIN REPEAT DOMAIN-CONTAINING PROTEIN 66"/>
    <property type="match status" value="1"/>
</dbReference>
<accession>A0A225UQT9</accession>
<sequence>MAPSSASPPAAIASSSSIAPISAPAVDEEEVTTAEFSVDLADGQTWAINFYECAAEGDLECLEEILDSGRVGVNDVDVDGFTALMVAAAEGHGDVVRALLRRGADVRGRTHELRSTALHFAAKVESLK</sequence>
<dbReference type="SMART" id="SM00248">
    <property type="entry name" value="ANK"/>
    <property type="match status" value="2"/>
</dbReference>
<protein>
    <submittedName>
        <fullName evidence="4">Uncharacterized protein</fullName>
    </submittedName>
</protein>
<dbReference type="InterPro" id="IPR002110">
    <property type="entry name" value="Ankyrin_rpt"/>
</dbReference>
<evidence type="ECO:0000313" key="4">
    <source>
        <dbReference type="EMBL" id="OWY95331.1"/>
    </source>
</evidence>
<keyword evidence="1" id="KW-0677">Repeat</keyword>
<dbReference type="SUPFAM" id="SSF48403">
    <property type="entry name" value="Ankyrin repeat"/>
    <property type="match status" value="1"/>
</dbReference>
<name>A0A225UQT9_9STRA</name>
<evidence type="ECO:0000256" key="3">
    <source>
        <dbReference type="PROSITE-ProRule" id="PRU00023"/>
    </source>
</evidence>
<dbReference type="OrthoDB" id="341259at2759"/>
<dbReference type="PROSITE" id="PS50297">
    <property type="entry name" value="ANK_REP_REGION"/>
    <property type="match status" value="1"/>
</dbReference>
<keyword evidence="2 3" id="KW-0040">ANK repeat</keyword>
<comment type="caution">
    <text evidence="4">The sequence shown here is derived from an EMBL/GenBank/DDBJ whole genome shotgun (WGS) entry which is preliminary data.</text>
</comment>
<reference evidence="5" key="1">
    <citation type="submission" date="2017-03" db="EMBL/GenBank/DDBJ databases">
        <title>Phytopthora megakarya and P. palmivora, two closely related causual agents of cacao black pod achieved similar genome size and gene model numbers by different mechanisms.</title>
        <authorList>
            <person name="Ali S."/>
            <person name="Shao J."/>
            <person name="Larry D.J."/>
            <person name="Kronmiller B."/>
            <person name="Shen D."/>
            <person name="Strem M.D."/>
            <person name="Melnick R.L."/>
            <person name="Guiltinan M.J."/>
            <person name="Tyler B.M."/>
            <person name="Meinhardt L.W."/>
            <person name="Bailey B.A."/>
        </authorList>
    </citation>
    <scope>NUCLEOTIDE SEQUENCE [LARGE SCALE GENOMIC DNA]</scope>
    <source>
        <strain evidence="5">zdho120</strain>
    </source>
</reference>
<evidence type="ECO:0000256" key="1">
    <source>
        <dbReference type="ARBA" id="ARBA00022737"/>
    </source>
</evidence>
<dbReference type="STRING" id="4795.A0A225UQT9"/>
<evidence type="ECO:0000256" key="2">
    <source>
        <dbReference type="ARBA" id="ARBA00023043"/>
    </source>
</evidence>
<feature type="repeat" description="ANK" evidence="3">
    <location>
        <begin position="79"/>
        <end position="111"/>
    </location>
</feature>
<dbReference type="InterPro" id="IPR036770">
    <property type="entry name" value="Ankyrin_rpt-contain_sf"/>
</dbReference>
<organism evidence="4 5">
    <name type="scientific">Phytophthora megakarya</name>
    <dbReference type="NCBI Taxonomy" id="4795"/>
    <lineage>
        <taxon>Eukaryota</taxon>
        <taxon>Sar</taxon>
        <taxon>Stramenopiles</taxon>
        <taxon>Oomycota</taxon>
        <taxon>Peronosporomycetes</taxon>
        <taxon>Peronosporales</taxon>
        <taxon>Peronosporaceae</taxon>
        <taxon>Phytophthora</taxon>
    </lineage>
</organism>
<evidence type="ECO:0000313" key="5">
    <source>
        <dbReference type="Proteomes" id="UP000198211"/>
    </source>
</evidence>
<dbReference type="AlphaFoldDB" id="A0A225UQT9"/>
<dbReference type="InterPro" id="IPR050776">
    <property type="entry name" value="Ank_Repeat/CDKN_Inhibitor"/>
</dbReference>
<dbReference type="PROSITE" id="PS50088">
    <property type="entry name" value="ANK_REPEAT"/>
    <property type="match status" value="1"/>
</dbReference>
<proteinExistence type="predicted"/>
<dbReference type="EMBL" id="NBNE01013079">
    <property type="protein sequence ID" value="OWY95331.1"/>
    <property type="molecule type" value="Genomic_DNA"/>
</dbReference>
<gene>
    <name evidence="4" type="ORF">PHMEG_00034692</name>
</gene>
<keyword evidence="5" id="KW-1185">Reference proteome</keyword>
<dbReference type="Proteomes" id="UP000198211">
    <property type="component" value="Unassembled WGS sequence"/>
</dbReference>
<dbReference type="PANTHER" id="PTHR24201">
    <property type="entry name" value="ANK_REP_REGION DOMAIN-CONTAINING PROTEIN"/>
    <property type="match status" value="1"/>
</dbReference>
<dbReference type="Pfam" id="PF12796">
    <property type="entry name" value="Ank_2"/>
    <property type="match status" value="1"/>
</dbReference>
<dbReference type="Gene3D" id="1.25.40.20">
    <property type="entry name" value="Ankyrin repeat-containing domain"/>
    <property type="match status" value="1"/>
</dbReference>